<dbReference type="Pfam" id="PF00366">
    <property type="entry name" value="Ribosomal_S17"/>
    <property type="match status" value="1"/>
</dbReference>
<dbReference type="AlphaFoldDB" id="A0A6A5YNZ1"/>
<organism evidence="5 6">
    <name type="scientific">Lophiotrema nucula</name>
    <dbReference type="NCBI Taxonomy" id="690887"/>
    <lineage>
        <taxon>Eukaryota</taxon>
        <taxon>Fungi</taxon>
        <taxon>Dikarya</taxon>
        <taxon>Ascomycota</taxon>
        <taxon>Pezizomycotina</taxon>
        <taxon>Dothideomycetes</taxon>
        <taxon>Pleosporomycetidae</taxon>
        <taxon>Pleosporales</taxon>
        <taxon>Lophiotremataceae</taxon>
        <taxon>Lophiotrema</taxon>
    </lineage>
</organism>
<feature type="region of interest" description="Disordered" evidence="4">
    <location>
        <begin position="195"/>
        <end position="260"/>
    </location>
</feature>
<evidence type="ECO:0000256" key="4">
    <source>
        <dbReference type="SAM" id="MobiDB-lite"/>
    </source>
</evidence>
<evidence type="ECO:0000313" key="5">
    <source>
        <dbReference type="EMBL" id="KAF2108663.1"/>
    </source>
</evidence>
<evidence type="ECO:0000256" key="3">
    <source>
        <dbReference type="ARBA" id="ARBA00023274"/>
    </source>
</evidence>
<dbReference type="OrthoDB" id="274752at2759"/>
<feature type="compositionally biased region" description="Basic and acidic residues" evidence="4">
    <location>
        <begin position="223"/>
        <end position="245"/>
    </location>
</feature>
<dbReference type="SUPFAM" id="SSF50249">
    <property type="entry name" value="Nucleic acid-binding proteins"/>
    <property type="match status" value="1"/>
</dbReference>
<keyword evidence="3" id="KW-0687">Ribonucleoprotein</keyword>
<evidence type="ECO:0008006" key="7">
    <source>
        <dbReference type="Google" id="ProtNLM"/>
    </source>
</evidence>
<dbReference type="GO" id="GO:0003735">
    <property type="term" value="F:structural constituent of ribosome"/>
    <property type="evidence" value="ECO:0007669"/>
    <property type="project" value="InterPro"/>
</dbReference>
<dbReference type="GO" id="GO:0005840">
    <property type="term" value="C:ribosome"/>
    <property type="evidence" value="ECO:0007669"/>
    <property type="project" value="UniProtKB-KW"/>
</dbReference>
<dbReference type="InterPro" id="IPR000266">
    <property type="entry name" value="Ribosomal_uS17"/>
</dbReference>
<evidence type="ECO:0000313" key="6">
    <source>
        <dbReference type="Proteomes" id="UP000799770"/>
    </source>
</evidence>
<name>A0A6A5YNZ1_9PLEO</name>
<dbReference type="GO" id="GO:1990904">
    <property type="term" value="C:ribonucleoprotein complex"/>
    <property type="evidence" value="ECO:0007669"/>
    <property type="project" value="UniProtKB-KW"/>
</dbReference>
<evidence type="ECO:0000256" key="1">
    <source>
        <dbReference type="ARBA" id="ARBA00010254"/>
    </source>
</evidence>
<dbReference type="EMBL" id="ML977346">
    <property type="protein sequence ID" value="KAF2108663.1"/>
    <property type="molecule type" value="Genomic_DNA"/>
</dbReference>
<keyword evidence="2" id="KW-0689">Ribosomal protein</keyword>
<reference evidence="5" key="1">
    <citation type="journal article" date="2020" name="Stud. Mycol.">
        <title>101 Dothideomycetes genomes: a test case for predicting lifestyles and emergence of pathogens.</title>
        <authorList>
            <person name="Haridas S."/>
            <person name="Albert R."/>
            <person name="Binder M."/>
            <person name="Bloem J."/>
            <person name="Labutti K."/>
            <person name="Salamov A."/>
            <person name="Andreopoulos B."/>
            <person name="Baker S."/>
            <person name="Barry K."/>
            <person name="Bills G."/>
            <person name="Bluhm B."/>
            <person name="Cannon C."/>
            <person name="Castanera R."/>
            <person name="Culley D."/>
            <person name="Daum C."/>
            <person name="Ezra D."/>
            <person name="Gonzalez J."/>
            <person name="Henrissat B."/>
            <person name="Kuo A."/>
            <person name="Liang C."/>
            <person name="Lipzen A."/>
            <person name="Lutzoni F."/>
            <person name="Magnuson J."/>
            <person name="Mondo S."/>
            <person name="Nolan M."/>
            <person name="Ohm R."/>
            <person name="Pangilinan J."/>
            <person name="Park H.-J."/>
            <person name="Ramirez L."/>
            <person name="Alfaro M."/>
            <person name="Sun H."/>
            <person name="Tritt A."/>
            <person name="Yoshinaga Y."/>
            <person name="Zwiers L.-H."/>
            <person name="Turgeon B."/>
            <person name="Goodwin S."/>
            <person name="Spatafora J."/>
            <person name="Crous P."/>
            <person name="Grigoriev I."/>
        </authorList>
    </citation>
    <scope>NUCLEOTIDE SEQUENCE</scope>
    <source>
        <strain evidence="5">CBS 627.86</strain>
    </source>
</reference>
<keyword evidence="6" id="KW-1185">Reference proteome</keyword>
<dbReference type="InterPro" id="IPR012340">
    <property type="entry name" value="NA-bd_OB-fold"/>
</dbReference>
<comment type="similarity">
    <text evidence="1">Belongs to the universal ribosomal protein uS17 family.</text>
</comment>
<dbReference type="GO" id="GO:0006412">
    <property type="term" value="P:translation"/>
    <property type="evidence" value="ECO:0007669"/>
    <property type="project" value="InterPro"/>
</dbReference>
<protein>
    <recommendedName>
        <fullName evidence="7">Nucleic acid-binding protein</fullName>
    </recommendedName>
</protein>
<evidence type="ECO:0000256" key="2">
    <source>
        <dbReference type="ARBA" id="ARBA00022980"/>
    </source>
</evidence>
<gene>
    <name evidence="5" type="ORF">BDV96DRAFT_616213</name>
</gene>
<accession>A0A6A5YNZ1</accession>
<dbReference type="Proteomes" id="UP000799770">
    <property type="component" value="Unassembled WGS sequence"/>
</dbReference>
<dbReference type="CDD" id="cd00364">
    <property type="entry name" value="Ribosomal_uS17"/>
    <property type="match status" value="1"/>
</dbReference>
<dbReference type="Gene3D" id="2.40.50.140">
    <property type="entry name" value="Nucleic acid-binding proteins"/>
    <property type="match status" value="1"/>
</dbReference>
<proteinExistence type="inferred from homology"/>
<feature type="compositionally biased region" description="Basic and acidic residues" evidence="4">
    <location>
        <begin position="195"/>
        <end position="210"/>
    </location>
</feature>
<feature type="compositionally biased region" description="Low complexity" evidence="4">
    <location>
        <begin position="211"/>
        <end position="222"/>
    </location>
</feature>
<sequence length="260" mass="28749">MEQLAQAAARAATKKAIKPRTLVHQGPTSSKVGVVVSAGKMDRAVKVRIPGQEWHKKFRKFFPSSITHIVSDPNNSLQEGDVVRITSGHRVSKSIRHVVTAIVAPFGPPVEDRPPVLNTQQLLDLRIKQRLEKDVRAAARGRLASKERIKTARREGVKVPQLTDAFRNLEVKEVERRGVSERVVETIRKYKAMNEGRGTEGKGAEAKEAHAGQAGQMATAQARRTEAGVDTKEEVESKEKLKEESVQSLSEEEAMEKGKI</sequence>